<evidence type="ECO:0000256" key="1">
    <source>
        <dbReference type="SAM" id="SignalP"/>
    </source>
</evidence>
<accession>A0AAD7DF44</accession>
<dbReference type="InterPro" id="IPR021109">
    <property type="entry name" value="Peptidase_aspartic_dom_sf"/>
</dbReference>
<proteinExistence type="predicted"/>
<dbReference type="AlphaFoldDB" id="A0AAD7DF44"/>
<evidence type="ECO:0000313" key="3">
    <source>
        <dbReference type="Proteomes" id="UP001221757"/>
    </source>
</evidence>
<dbReference type="Proteomes" id="UP001221757">
    <property type="component" value="Unassembled WGS sequence"/>
</dbReference>
<gene>
    <name evidence="2" type="ORF">B0H17DRAFT_1134762</name>
</gene>
<feature type="chain" id="PRO_5041945668" description="RxLR effector protein" evidence="1">
    <location>
        <begin position="23"/>
        <end position="197"/>
    </location>
</feature>
<dbReference type="EMBL" id="JARKIE010000069">
    <property type="protein sequence ID" value="KAJ7689827.1"/>
    <property type="molecule type" value="Genomic_DNA"/>
</dbReference>
<evidence type="ECO:0000313" key="2">
    <source>
        <dbReference type="EMBL" id="KAJ7689827.1"/>
    </source>
</evidence>
<comment type="caution">
    <text evidence="2">The sequence shown here is derived from an EMBL/GenBank/DDBJ whole genome shotgun (WGS) entry which is preliminary data.</text>
</comment>
<keyword evidence="1" id="KW-0732">Signal</keyword>
<feature type="signal peptide" evidence="1">
    <location>
        <begin position="1"/>
        <end position="22"/>
    </location>
</feature>
<keyword evidence="3" id="KW-1185">Reference proteome</keyword>
<evidence type="ECO:0008006" key="4">
    <source>
        <dbReference type="Google" id="ProtNLM"/>
    </source>
</evidence>
<dbReference type="SUPFAM" id="SSF50630">
    <property type="entry name" value="Acid proteases"/>
    <property type="match status" value="1"/>
</dbReference>
<name>A0AAD7DF44_MYCRO</name>
<reference evidence="2" key="1">
    <citation type="submission" date="2023-03" db="EMBL/GenBank/DDBJ databases">
        <title>Massive genome expansion in bonnet fungi (Mycena s.s.) driven by repeated elements and novel gene families across ecological guilds.</title>
        <authorList>
            <consortium name="Lawrence Berkeley National Laboratory"/>
            <person name="Harder C.B."/>
            <person name="Miyauchi S."/>
            <person name="Viragh M."/>
            <person name="Kuo A."/>
            <person name="Thoen E."/>
            <person name="Andreopoulos B."/>
            <person name="Lu D."/>
            <person name="Skrede I."/>
            <person name="Drula E."/>
            <person name="Henrissat B."/>
            <person name="Morin E."/>
            <person name="Kohler A."/>
            <person name="Barry K."/>
            <person name="LaButti K."/>
            <person name="Morin E."/>
            <person name="Salamov A."/>
            <person name="Lipzen A."/>
            <person name="Mereny Z."/>
            <person name="Hegedus B."/>
            <person name="Baldrian P."/>
            <person name="Stursova M."/>
            <person name="Weitz H."/>
            <person name="Taylor A."/>
            <person name="Grigoriev I.V."/>
            <person name="Nagy L.G."/>
            <person name="Martin F."/>
            <person name="Kauserud H."/>
        </authorList>
    </citation>
    <scope>NUCLEOTIDE SEQUENCE</scope>
    <source>
        <strain evidence="2">CBHHK067</strain>
    </source>
</reference>
<protein>
    <recommendedName>
        <fullName evidence="4">RxLR effector protein</fullName>
    </recommendedName>
</protein>
<sequence length="197" mass="22030">MMFNKAAFLLAITLALPAVVTPAVSQPAARGTTIPLRKRSSLTRPDGVFDADKAVLVGIATRNKHRQNLINLKKNVGLSVFNKVRIIIRSTWVILPVIASKIKPLASVPKDVETRMMKHQSEALTDENDELWAGKISVGTPAQKFLIDFDSIRLIPSLVAILGVHQLHLLQQIEILHFCQEDWYIYYSCFGNYRGVL</sequence>
<organism evidence="2 3">
    <name type="scientific">Mycena rosella</name>
    <name type="common">Pink bonnet</name>
    <name type="synonym">Agaricus rosellus</name>
    <dbReference type="NCBI Taxonomy" id="1033263"/>
    <lineage>
        <taxon>Eukaryota</taxon>
        <taxon>Fungi</taxon>
        <taxon>Dikarya</taxon>
        <taxon>Basidiomycota</taxon>
        <taxon>Agaricomycotina</taxon>
        <taxon>Agaricomycetes</taxon>
        <taxon>Agaricomycetidae</taxon>
        <taxon>Agaricales</taxon>
        <taxon>Marasmiineae</taxon>
        <taxon>Mycenaceae</taxon>
        <taxon>Mycena</taxon>
    </lineage>
</organism>